<feature type="compositionally biased region" description="Polar residues" evidence="5">
    <location>
        <begin position="553"/>
        <end position="571"/>
    </location>
</feature>
<evidence type="ECO:0000256" key="2">
    <source>
        <dbReference type="ARBA" id="ARBA00022483"/>
    </source>
</evidence>
<dbReference type="AlphaFoldDB" id="A0A0N5APA8"/>
<reference evidence="8" key="1">
    <citation type="submission" date="2017-02" db="UniProtKB">
        <authorList>
            <consortium name="WormBaseParasite"/>
        </authorList>
    </citation>
    <scope>IDENTIFICATION</scope>
</reference>
<dbReference type="GO" id="GO:0006887">
    <property type="term" value="P:exocytosis"/>
    <property type="evidence" value="ECO:0007669"/>
    <property type="project" value="UniProtKB-KW"/>
</dbReference>
<feature type="region of interest" description="Disordered" evidence="5">
    <location>
        <begin position="542"/>
        <end position="571"/>
    </location>
</feature>
<dbReference type="SUPFAM" id="SSF50978">
    <property type="entry name" value="WD40 repeat-like"/>
    <property type="match status" value="1"/>
</dbReference>
<dbReference type="InterPro" id="IPR000664">
    <property type="entry name" value="Lethal2_giant"/>
</dbReference>
<keyword evidence="7" id="KW-1185">Reference proteome</keyword>
<evidence type="ECO:0000259" key="6">
    <source>
        <dbReference type="Pfam" id="PF08366"/>
    </source>
</evidence>
<feature type="region of interest" description="Disordered" evidence="5">
    <location>
        <begin position="337"/>
        <end position="371"/>
    </location>
</feature>
<keyword evidence="2" id="KW-0268">Exocytosis</keyword>
<dbReference type="GO" id="GO:0045159">
    <property type="term" value="F:myosin II binding"/>
    <property type="evidence" value="ECO:0007669"/>
    <property type="project" value="TreeGrafter"/>
</dbReference>
<sequence length="817" mass="90539">MENNGLQDARLLIGTVTGNIFALYVATLELSELVLYEDSIAQSLSLKDDARPADEIIINPKDGTKILLVFNSLTIAYYDLGEGKVLKHWDVEQPILSISWCVEEDHFICSHKDGSIDVWSLDKDHPVEPPTIPFGPFPCTPVTKVLCGKVISHNSVVKFYSGGMPRASYGDRFTVSAQRPERLVVFDFGSPVIDFILYSSTNAGDGKVTALLVLCEQELVCIDLTDSSWPVLDLPYLNSVHSSQVTCLIHSGDIEDHTWKKLISISELKKDRTSGNRWPITAGINLKGPEICASSNVEQRQLLISGHENGMVKFWSIGSPSMRHILTIDTAKEFEGYIPRDEERPNKRKSSTASNNTDSSDESDESTEWPPFRKVGVYDPFCDDPRLAVQKLFFSASTGHLVVGGRAGHAIVYSLEDELIIAACVESIDFEIIENPKTIHSIPQRPLPPRKCLLPYGRGYQPVKRDPSHCFIVQLIPSTPVTAISYLKTRSLLAVGCEYGFVLCDMKAQTALVRKSFTTGAEVENITTNTALSRFRSMKKSIRQSFRRKKKTPQANNTSHETAPECSSTGDNACEVKPVERQVAARTENQFNAGDPLPFAVRAFSFFNAYVVSTSSKSDSLWVGTNEGVILLYGIADDALKPEDACVLLKELHLQHRGPVIDFECCSTDASAFGKVISNTPRIIVYTEEQIKTFSLPALKPMKFKYKLTSLEGSRLRKAYPLTLKRNSDKRLSEKFVAVITNQGELSLFTAFSLRKCAKARFTKVTDVVGIASAIVSKHGELFYLRPGGSEIQRASLTPIPHTNLISPFKGHKFPPA</sequence>
<evidence type="ECO:0000313" key="7">
    <source>
        <dbReference type="Proteomes" id="UP000046393"/>
    </source>
</evidence>
<dbReference type="PANTHER" id="PTHR10241:SF29">
    <property type="entry name" value="LETHAL(2) GIANT LARVAE PROTEIN"/>
    <property type="match status" value="1"/>
</dbReference>
<dbReference type="GO" id="GO:0051294">
    <property type="term" value="P:establishment of spindle orientation"/>
    <property type="evidence" value="ECO:0007669"/>
    <property type="project" value="TreeGrafter"/>
</dbReference>
<accession>A0A0N5APA8</accession>
<dbReference type="InterPro" id="IPR015943">
    <property type="entry name" value="WD40/YVTN_repeat-like_dom_sf"/>
</dbReference>
<keyword evidence="3" id="KW-0853">WD repeat</keyword>
<name>A0A0N5APA8_9BILA</name>
<dbReference type="GO" id="GO:0019905">
    <property type="term" value="F:syntaxin binding"/>
    <property type="evidence" value="ECO:0007669"/>
    <property type="project" value="TreeGrafter"/>
</dbReference>
<comment type="similarity">
    <text evidence="1">Belongs to the WD repeat L(2)GL family.</text>
</comment>
<evidence type="ECO:0000313" key="8">
    <source>
        <dbReference type="WBParaSite" id="SMUV_0000647701-mRNA-1"/>
    </source>
</evidence>
<dbReference type="GO" id="GO:0006893">
    <property type="term" value="P:Golgi to plasma membrane transport"/>
    <property type="evidence" value="ECO:0007669"/>
    <property type="project" value="TreeGrafter"/>
</dbReference>
<dbReference type="GO" id="GO:0032878">
    <property type="term" value="P:regulation of establishment or maintenance of cell polarity"/>
    <property type="evidence" value="ECO:0007669"/>
    <property type="project" value="TreeGrafter"/>
</dbReference>
<dbReference type="Pfam" id="PF08366">
    <property type="entry name" value="LLGL"/>
    <property type="match status" value="1"/>
</dbReference>
<protein>
    <submittedName>
        <fullName evidence="8">LLGL domain-containing protein</fullName>
    </submittedName>
</protein>
<dbReference type="GO" id="GO:0005886">
    <property type="term" value="C:plasma membrane"/>
    <property type="evidence" value="ECO:0007669"/>
    <property type="project" value="TreeGrafter"/>
</dbReference>
<keyword evidence="4" id="KW-0677">Repeat</keyword>
<dbReference type="GO" id="GO:0030866">
    <property type="term" value="P:cortical actin cytoskeleton organization"/>
    <property type="evidence" value="ECO:0007669"/>
    <property type="project" value="TreeGrafter"/>
</dbReference>
<dbReference type="PRINTS" id="PR00962">
    <property type="entry name" value="LETHAL2GIANT"/>
</dbReference>
<dbReference type="GO" id="GO:0005096">
    <property type="term" value="F:GTPase activator activity"/>
    <property type="evidence" value="ECO:0007669"/>
    <property type="project" value="TreeGrafter"/>
</dbReference>
<dbReference type="Gene3D" id="2.130.10.10">
    <property type="entry name" value="YVTN repeat-like/Quinoprotein amine dehydrogenase"/>
    <property type="match status" value="1"/>
</dbReference>
<organism evidence="7 8">
    <name type="scientific">Syphacia muris</name>
    <dbReference type="NCBI Taxonomy" id="451379"/>
    <lineage>
        <taxon>Eukaryota</taxon>
        <taxon>Metazoa</taxon>
        <taxon>Ecdysozoa</taxon>
        <taxon>Nematoda</taxon>
        <taxon>Chromadorea</taxon>
        <taxon>Rhabditida</taxon>
        <taxon>Spirurina</taxon>
        <taxon>Oxyuridomorpha</taxon>
        <taxon>Oxyuroidea</taxon>
        <taxon>Oxyuridae</taxon>
        <taxon>Syphacia</taxon>
    </lineage>
</organism>
<dbReference type="WBParaSite" id="SMUV_0000647701-mRNA-1">
    <property type="protein sequence ID" value="SMUV_0000647701-mRNA-1"/>
    <property type="gene ID" value="SMUV_0000647701"/>
</dbReference>
<evidence type="ECO:0000256" key="4">
    <source>
        <dbReference type="ARBA" id="ARBA00022737"/>
    </source>
</evidence>
<proteinExistence type="inferred from homology"/>
<dbReference type="Proteomes" id="UP000046393">
    <property type="component" value="Unplaced"/>
</dbReference>
<evidence type="ECO:0000256" key="3">
    <source>
        <dbReference type="ARBA" id="ARBA00022574"/>
    </source>
</evidence>
<feature type="domain" description="Lethal giant larvae homologue 2" evidence="6">
    <location>
        <begin position="131"/>
        <end position="230"/>
    </location>
</feature>
<evidence type="ECO:0000256" key="1">
    <source>
        <dbReference type="ARBA" id="ARBA00008070"/>
    </source>
</evidence>
<dbReference type="GO" id="GO:0008593">
    <property type="term" value="P:regulation of Notch signaling pathway"/>
    <property type="evidence" value="ECO:0007669"/>
    <property type="project" value="TreeGrafter"/>
</dbReference>
<evidence type="ECO:0000256" key="5">
    <source>
        <dbReference type="SAM" id="MobiDB-lite"/>
    </source>
</evidence>
<dbReference type="InterPro" id="IPR036322">
    <property type="entry name" value="WD40_repeat_dom_sf"/>
</dbReference>
<feature type="compositionally biased region" description="Basic residues" evidence="5">
    <location>
        <begin position="542"/>
        <end position="552"/>
    </location>
</feature>
<dbReference type="InterPro" id="IPR013577">
    <property type="entry name" value="LLGL2"/>
</dbReference>
<dbReference type="STRING" id="451379.A0A0N5APA8"/>
<dbReference type="GO" id="GO:0030864">
    <property type="term" value="C:cortical actin cytoskeleton"/>
    <property type="evidence" value="ECO:0007669"/>
    <property type="project" value="TreeGrafter"/>
</dbReference>
<dbReference type="PANTHER" id="PTHR10241">
    <property type="entry name" value="LETHAL 2 GIANT LARVAE PROTEIN"/>
    <property type="match status" value="1"/>
</dbReference>